<dbReference type="AlphaFoldDB" id="A0AA38KCY9"/>
<name>A0AA38KCY9_9AGAR</name>
<organism evidence="2 3">
    <name type="scientific">Lentinula aff. detonsa</name>
    <dbReference type="NCBI Taxonomy" id="2804958"/>
    <lineage>
        <taxon>Eukaryota</taxon>
        <taxon>Fungi</taxon>
        <taxon>Dikarya</taxon>
        <taxon>Basidiomycota</taxon>
        <taxon>Agaricomycotina</taxon>
        <taxon>Agaricomycetes</taxon>
        <taxon>Agaricomycetidae</taxon>
        <taxon>Agaricales</taxon>
        <taxon>Marasmiineae</taxon>
        <taxon>Omphalotaceae</taxon>
        <taxon>Lentinula</taxon>
    </lineage>
</organism>
<feature type="region of interest" description="Disordered" evidence="1">
    <location>
        <begin position="1"/>
        <end position="23"/>
    </location>
</feature>
<evidence type="ECO:0000313" key="2">
    <source>
        <dbReference type="EMBL" id="KAJ3779966.1"/>
    </source>
</evidence>
<evidence type="ECO:0000313" key="3">
    <source>
        <dbReference type="Proteomes" id="UP001163798"/>
    </source>
</evidence>
<reference evidence="2" key="1">
    <citation type="submission" date="2022-08" db="EMBL/GenBank/DDBJ databases">
        <authorList>
            <consortium name="DOE Joint Genome Institute"/>
            <person name="Min B."/>
            <person name="Riley R."/>
            <person name="Sierra-Patev S."/>
            <person name="Naranjo-Ortiz M."/>
            <person name="Looney B."/>
            <person name="Konkel Z."/>
            <person name="Slot J.C."/>
            <person name="Sakamoto Y."/>
            <person name="Steenwyk J.L."/>
            <person name="Rokas A."/>
            <person name="Carro J."/>
            <person name="Camarero S."/>
            <person name="Ferreira P."/>
            <person name="Molpeceres G."/>
            <person name="Ruiz-Duenas F.J."/>
            <person name="Serrano A."/>
            <person name="Henrissat B."/>
            <person name="Drula E."/>
            <person name="Hughes K.W."/>
            <person name="Mata J.L."/>
            <person name="Ishikawa N.K."/>
            <person name="Vargas-Isla R."/>
            <person name="Ushijima S."/>
            <person name="Smith C.A."/>
            <person name="Ahrendt S."/>
            <person name="Andreopoulos W."/>
            <person name="He G."/>
            <person name="Labutti K."/>
            <person name="Lipzen A."/>
            <person name="Ng V."/>
            <person name="Sandor L."/>
            <person name="Barry K."/>
            <person name="Martinez A.T."/>
            <person name="Xiao Y."/>
            <person name="Gibbons J.G."/>
            <person name="Terashima K."/>
            <person name="Hibbett D.S."/>
            <person name="Grigoriev I.V."/>
        </authorList>
    </citation>
    <scope>NUCLEOTIDE SEQUENCE</scope>
    <source>
        <strain evidence="2">TFB10291</strain>
    </source>
</reference>
<sequence length="139" mass="15642">MIARGGHHSDPDDDFEPEQDGLNPPPLLLLIPRKVVRRVPGVYQLVDHWSVTPNLCNDKRRLAYWSGDNTSRRSRGKRVKLDHEVYEGPTAQVGERRFEGPGTAEQLAAIAGQNKDLIDIARCSLVLQERILPLLVRST</sequence>
<keyword evidence="3" id="KW-1185">Reference proteome</keyword>
<dbReference type="Proteomes" id="UP001163798">
    <property type="component" value="Unassembled WGS sequence"/>
</dbReference>
<gene>
    <name evidence="2" type="ORF">GGU10DRAFT_337572</name>
</gene>
<comment type="caution">
    <text evidence="2">The sequence shown here is derived from an EMBL/GenBank/DDBJ whole genome shotgun (WGS) entry which is preliminary data.</text>
</comment>
<accession>A0AA38KCY9</accession>
<dbReference type="EMBL" id="MU794024">
    <property type="protein sequence ID" value="KAJ3779966.1"/>
    <property type="molecule type" value="Genomic_DNA"/>
</dbReference>
<proteinExistence type="predicted"/>
<protein>
    <submittedName>
        <fullName evidence="2">Uncharacterized protein</fullName>
    </submittedName>
</protein>
<evidence type="ECO:0000256" key="1">
    <source>
        <dbReference type="SAM" id="MobiDB-lite"/>
    </source>
</evidence>